<sequence>MKDILDSIIEELEELDTFEEVLDMAISLEEKGRSFYLDKLAEIKSPTVQDIFTYLAREEKKHSQYLRDFKEKYSKDSISHDLSSFNPGAATTPDFREMLQEEFSERWSDEEGVLLSALRFEKKTEMLYTELARRATDKKK</sequence>
<dbReference type="InterPro" id="IPR003251">
    <property type="entry name" value="Rr_diiron-bd_dom"/>
</dbReference>
<accession>A0A424YXS9</accession>
<dbReference type="Proteomes" id="UP000284763">
    <property type="component" value="Unassembled WGS sequence"/>
</dbReference>
<dbReference type="InterPro" id="IPR012347">
    <property type="entry name" value="Ferritin-like"/>
</dbReference>
<dbReference type="GO" id="GO:0046872">
    <property type="term" value="F:metal ion binding"/>
    <property type="evidence" value="ECO:0007669"/>
    <property type="project" value="InterPro"/>
</dbReference>
<comment type="caution">
    <text evidence="2">The sequence shown here is derived from an EMBL/GenBank/DDBJ whole genome shotgun (WGS) entry which is preliminary data.</text>
</comment>
<dbReference type="SUPFAM" id="SSF47240">
    <property type="entry name" value="Ferritin-like"/>
    <property type="match status" value="1"/>
</dbReference>
<dbReference type="Gene3D" id="1.20.1260.10">
    <property type="match status" value="1"/>
</dbReference>
<dbReference type="AlphaFoldDB" id="A0A424YXS9"/>
<evidence type="ECO:0000313" key="3">
    <source>
        <dbReference type="Proteomes" id="UP000284763"/>
    </source>
</evidence>
<dbReference type="PANTHER" id="PTHR33531">
    <property type="entry name" value="RUBRERYTHRIN SUBFAMILY"/>
    <property type="match status" value="1"/>
</dbReference>
<feature type="domain" description="Rubrerythrin diiron-binding" evidence="1">
    <location>
        <begin position="20"/>
        <end position="97"/>
    </location>
</feature>
<evidence type="ECO:0000259" key="1">
    <source>
        <dbReference type="Pfam" id="PF02915"/>
    </source>
</evidence>
<organism evidence="2 3">
    <name type="scientific">Methanosalsum natronophilum</name>
    <dbReference type="NCBI Taxonomy" id="768733"/>
    <lineage>
        <taxon>Archaea</taxon>
        <taxon>Methanobacteriati</taxon>
        <taxon>Methanobacteriota</taxon>
        <taxon>Stenosarchaea group</taxon>
        <taxon>Methanomicrobia</taxon>
        <taxon>Methanosarcinales</taxon>
        <taxon>Methanosarcinaceae</taxon>
        <taxon>Methanosalsum</taxon>
    </lineage>
</organism>
<proteinExistence type="predicted"/>
<dbReference type="EMBL" id="QZAB01000333">
    <property type="protein sequence ID" value="RQD85201.1"/>
    <property type="molecule type" value="Genomic_DNA"/>
</dbReference>
<gene>
    <name evidence="2" type="ORF">D5R95_05270</name>
</gene>
<dbReference type="PANTHER" id="PTHR33531:SF10">
    <property type="entry name" value="BLR7895 PROTEIN"/>
    <property type="match status" value="1"/>
</dbReference>
<protein>
    <submittedName>
        <fullName evidence="2">Rubrerythrin</fullName>
    </submittedName>
</protein>
<feature type="non-terminal residue" evidence="2">
    <location>
        <position position="140"/>
    </location>
</feature>
<name>A0A424YXS9_9EURY</name>
<dbReference type="InterPro" id="IPR009078">
    <property type="entry name" value="Ferritin-like_SF"/>
</dbReference>
<dbReference type="Pfam" id="PF02915">
    <property type="entry name" value="Rubrerythrin"/>
    <property type="match status" value="1"/>
</dbReference>
<reference evidence="2 3" key="1">
    <citation type="submission" date="2018-08" db="EMBL/GenBank/DDBJ databases">
        <title>The metabolism and importance of syntrophic acetate oxidation coupled to methane or sulfide production in haloalkaline environments.</title>
        <authorList>
            <person name="Timmers P.H.A."/>
            <person name="Vavourakis C.D."/>
            <person name="Sorokin D.Y."/>
            <person name="Sinninghe Damste J.S."/>
            <person name="Muyzer G."/>
            <person name="Stams A.J.M."/>
            <person name="Plugge C.M."/>
        </authorList>
    </citation>
    <scope>NUCLEOTIDE SEQUENCE [LARGE SCALE GENOMIC DNA]</scope>
    <source>
        <strain evidence="2">MSAO_Arc3</strain>
    </source>
</reference>
<dbReference type="CDD" id="cd01045">
    <property type="entry name" value="Ferritin_like_AB"/>
    <property type="match status" value="1"/>
</dbReference>
<evidence type="ECO:0000313" key="2">
    <source>
        <dbReference type="EMBL" id="RQD85201.1"/>
    </source>
</evidence>
<dbReference type="GO" id="GO:0016491">
    <property type="term" value="F:oxidoreductase activity"/>
    <property type="evidence" value="ECO:0007669"/>
    <property type="project" value="InterPro"/>
</dbReference>